<dbReference type="GO" id="GO:0016763">
    <property type="term" value="F:pentosyltransferase activity"/>
    <property type="evidence" value="ECO:0007669"/>
    <property type="project" value="TreeGrafter"/>
</dbReference>
<evidence type="ECO:0000256" key="1">
    <source>
        <dbReference type="ARBA" id="ARBA00004651"/>
    </source>
</evidence>
<feature type="transmembrane region" description="Helical" evidence="8">
    <location>
        <begin position="82"/>
        <end position="102"/>
    </location>
</feature>
<name>A0A8J3AWT5_9BURK</name>
<keyword evidence="4" id="KW-0808">Transferase</keyword>
<evidence type="ECO:0000256" key="3">
    <source>
        <dbReference type="ARBA" id="ARBA00022676"/>
    </source>
</evidence>
<evidence type="ECO:0000256" key="7">
    <source>
        <dbReference type="ARBA" id="ARBA00023136"/>
    </source>
</evidence>
<dbReference type="InterPro" id="IPR050297">
    <property type="entry name" value="LipidA_mod_glycosyltrf_83"/>
</dbReference>
<protein>
    <recommendedName>
        <fullName evidence="9">Glycosyltransferase RgtA/B/C/D-like domain-containing protein</fullName>
    </recommendedName>
</protein>
<evidence type="ECO:0000313" key="10">
    <source>
        <dbReference type="EMBL" id="GGI54790.1"/>
    </source>
</evidence>
<proteinExistence type="predicted"/>
<reference evidence="10" key="1">
    <citation type="journal article" date="2014" name="Int. J. Syst. Evol. Microbiol.">
        <title>Complete genome sequence of Corynebacterium casei LMG S-19264T (=DSM 44701T), isolated from a smear-ripened cheese.</title>
        <authorList>
            <consortium name="US DOE Joint Genome Institute (JGI-PGF)"/>
            <person name="Walter F."/>
            <person name="Albersmeier A."/>
            <person name="Kalinowski J."/>
            <person name="Ruckert C."/>
        </authorList>
    </citation>
    <scope>NUCLEOTIDE SEQUENCE</scope>
    <source>
        <strain evidence="10">CCM 7664</strain>
    </source>
</reference>
<evidence type="ECO:0000259" key="9">
    <source>
        <dbReference type="Pfam" id="PF13231"/>
    </source>
</evidence>
<reference evidence="10" key="2">
    <citation type="submission" date="2020-09" db="EMBL/GenBank/DDBJ databases">
        <authorList>
            <person name="Sun Q."/>
            <person name="Sedlacek I."/>
        </authorList>
    </citation>
    <scope>NUCLEOTIDE SEQUENCE</scope>
    <source>
        <strain evidence="10">CCM 7664</strain>
    </source>
</reference>
<feature type="transmembrane region" description="Helical" evidence="8">
    <location>
        <begin position="273"/>
        <end position="292"/>
    </location>
</feature>
<feature type="domain" description="Glycosyltransferase RgtA/B/C/D-like" evidence="9">
    <location>
        <begin position="62"/>
        <end position="213"/>
    </location>
</feature>
<dbReference type="GO" id="GO:0009103">
    <property type="term" value="P:lipopolysaccharide biosynthetic process"/>
    <property type="evidence" value="ECO:0007669"/>
    <property type="project" value="UniProtKB-ARBA"/>
</dbReference>
<keyword evidence="2" id="KW-1003">Cell membrane</keyword>
<gene>
    <name evidence="10" type="ORF">GCM10011430_19640</name>
</gene>
<keyword evidence="11" id="KW-1185">Reference proteome</keyword>
<dbReference type="EMBL" id="BMDP01000003">
    <property type="protein sequence ID" value="GGI54790.1"/>
    <property type="molecule type" value="Genomic_DNA"/>
</dbReference>
<dbReference type="PANTHER" id="PTHR33908:SF11">
    <property type="entry name" value="MEMBRANE PROTEIN"/>
    <property type="match status" value="1"/>
</dbReference>
<keyword evidence="3" id="KW-0328">Glycosyltransferase</keyword>
<dbReference type="AlphaFoldDB" id="A0A8J3AWT5"/>
<feature type="transmembrane region" description="Helical" evidence="8">
    <location>
        <begin position="298"/>
        <end position="317"/>
    </location>
</feature>
<comment type="caution">
    <text evidence="10">The sequence shown here is derived from an EMBL/GenBank/DDBJ whole genome shotgun (WGS) entry which is preliminary data.</text>
</comment>
<comment type="subcellular location">
    <subcellularLocation>
        <location evidence="1">Cell membrane</location>
        <topology evidence="1">Multi-pass membrane protein</topology>
    </subcellularLocation>
</comment>
<keyword evidence="5 8" id="KW-0812">Transmembrane</keyword>
<feature type="transmembrane region" description="Helical" evidence="8">
    <location>
        <begin position="114"/>
        <end position="133"/>
    </location>
</feature>
<dbReference type="RefSeq" id="WP_188421254.1">
    <property type="nucleotide sequence ID" value="NZ_BMDP01000003.1"/>
</dbReference>
<organism evidence="10 11">
    <name type="scientific">Oxalicibacterium solurbis</name>
    <dbReference type="NCBI Taxonomy" id="69280"/>
    <lineage>
        <taxon>Bacteria</taxon>
        <taxon>Pseudomonadati</taxon>
        <taxon>Pseudomonadota</taxon>
        <taxon>Betaproteobacteria</taxon>
        <taxon>Burkholderiales</taxon>
        <taxon>Oxalobacteraceae</taxon>
        <taxon>Oxalicibacterium</taxon>
    </lineage>
</organism>
<evidence type="ECO:0000256" key="2">
    <source>
        <dbReference type="ARBA" id="ARBA00022475"/>
    </source>
</evidence>
<evidence type="ECO:0000256" key="5">
    <source>
        <dbReference type="ARBA" id="ARBA00022692"/>
    </source>
</evidence>
<dbReference type="PANTHER" id="PTHR33908">
    <property type="entry name" value="MANNOSYLTRANSFERASE YKCB-RELATED"/>
    <property type="match status" value="1"/>
</dbReference>
<feature type="transmembrane region" description="Helical" evidence="8">
    <location>
        <begin position="324"/>
        <end position="345"/>
    </location>
</feature>
<sequence>MKLNTTRALYADADPIHARRVFWWTFIVTLAIRLWLAATFPVTGDEAFFYQWGVYPAWGYSDHPPMVGWLLYVLNSISSSPLSIRFFTAVMWSLIALGMVDLMKRLQPYQEGSAWWMGTLFLVLPFTLLLNFVTTDTPLIFFMFLSGYCFIRSMQARNHWWSVACGIFLGLALLSKYFAGLLAIAYFFYLFRSRRGWIDLIIIALCSAPLFAITVAFNADHCWTNVMFNLINRNEDAHWSWKTVGTYLAMMVYLITPWATLRVLRSVPSMARCGAVAVLFVVPFLLFLLLSVEKTIGLHWVLGFMPFVFLFIGTVASAGDLRRYAIWTGLFSVPHFLFLAAIILLPTTMWKDVGGLHDDIVFHKEAKNIVAALRTNLPPGTPIMARAYTPAALLSYHAGEYWPTFGEGKFHARQDDLLVDFRSYAGKSIRIFDRKQIDPKDFAPYFSSVTVGTIMAGGVRYWYADGHDFNYPVYRERILKTVADKYYRIPSFLPMNGCPFLERYDLPRPPAH</sequence>
<feature type="transmembrane region" description="Helical" evidence="8">
    <location>
        <begin position="160"/>
        <end position="188"/>
    </location>
</feature>
<evidence type="ECO:0000256" key="8">
    <source>
        <dbReference type="SAM" id="Phobius"/>
    </source>
</evidence>
<evidence type="ECO:0000256" key="6">
    <source>
        <dbReference type="ARBA" id="ARBA00022989"/>
    </source>
</evidence>
<dbReference type="Pfam" id="PF13231">
    <property type="entry name" value="PMT_2"/>
    <property type="match status" value="1"/>
</dbReference>
<dbReference type="InterPro" id="IPR038731">
    <property type="entry name" value="RgtA/B/C-like"/>
</dbReference>
<keyword evidence="6 8" id="KW-1133">Transmembrane helix</keyword>
<evidence type="ECO:0000256" key="4">
    <source>
        <dbReference type="ARBA" id="ARBA00022679"/>
    </source>
</evidence>
<accession>A0A8J3AWT5</accession>
<keyword evidence="7 8" id="KW-0472">Membrane</keyword>
<dbReference type="Proteomes" id="UP000627205">
    <property type="component" value="Unassembled WGS sequence"/>
</dbReference>
<feature type="transmembrane region" description="Helical" evidence="8">
    <location>
        <begin position="200"/>
        <end position="219"/>
    </location>
</feature>
<feature type="transmembrane region" description="Helical" evidence="8">
    <location>
        <begin position="21"/>
        <end position="42"/>
    </location>
</feature>
<feature type="transmembrane region" description="Helical" evidence="8">
    <location>
        <begin position="239"/>
        <end position="261"/>
    </location>
</feature>
<dbReference type="GO" id="GO:0005886">
    <property type="term" value="C:plasma membrane"/>
    <property type="evidence" value="ECO:0007669"/>
    <property type="project" value="UniProtKB-SubCell"/>
</dbReference>
<evidence type="ECO:0000313" key="11">
    <source>
        <dbReference type="Proteomes" id="UP000627205"/>
    </source>
</evidence>